<dbReference type="STRING" id="379508.A5E3C8"/>
<evidence type="ECO:0000256" key="7">
    <source>
        <dbReference type="ARBA" id="ARBA00022989"/>
    </source>
</evidence>
<evidence type="ECO:0000313" key="15">
    <source>
        <dbReference type="Proteomes" id="UP000001996"/>
    </source>
</evidence>
<evidence type="ECO:0000256" key="10">
    <source>
        <dbReference type="PIRSR" id="PIRSR600223-1"/>
    </source>
</evidence>
<evidence type="ECO:0000313" key="14">
    <source>
        <dbReference type="EMBL" id="EDK45936.1"/>
    </source>
</evidence>
<accession>A5E3C8</accession>
<keyword evidence="6 11" id="KW-0378">Hydrolase</keyword>
<evidence type="ECO:0000256" key="12">
    <source>
        <dbReference type="SAM" id="SignalP"/>
    </source>
</evidence>
<dbReference type="PANTHER" id="PTHR46041">
    <property type="entry name" value="MITOCHONDRIAL INNER MEMBRANE PROTEASE SUBUNIT 2"/>
    <property type="match status" value="1"/>
</dbReference>
<dbReference type="InterPro" id="IPR036286">
    <property type="entry name" value="LexA/Signal_pep-like_sf"/>
</dbReference>
<dbReference type="InParanoid" id="A5E3C8"/>
<dbReference type="GO" id="GO:0006465">
    <property type="term" value="P:signal peptide processing"/>
    <property type="evidence" value="ECO:0007669"/>
    <property type="project" value="InterPro"/>
</dbReference>
<dbReference type="eggNOG" id="KOG1568">
    <property type="taxonomic scope" value="Eukaryota"/>
</dbReference>
<dbReference type="InterPro" id="IPR000223">
    <property type="entry name" value="Pept_S26A_signal_pept_1"/>
</dbReference>
<feature type="active site" evidence="10">
    <location>
        <position position="37"/>
    </location>
</feature>
<keyword evidence="4" id="KW-0812">Transmembrane</keyword>
<dbReference type="PROSITE" id="PS00501">
    <property type="entry name" value="SPASE_I_1"/>
    <property type="match status" value="1"/>
</dbReference>
<evidence type="ECO:0000256" key="2">
    <source>
        <dbReference type="ARBA" id="ARBA00007066"/>
    </source>
</evidence>
<proteinExistence type="inferred from homology"/>
<dbReference type="InterPro" id="IPR037730">
    <property type="entry name" value="IMP2"/>
</dbReference>
<dbReference type="MEROPS" id="S26.012"/>
<feature type="chain" id="PRO_5002681765" description="Mitochondrial inner membrane protease subunit" evidence="12">
    <location>
        <begin position="23"/>
        <end position="169"/>
    </location>
</feature>
<dbReference type="InterPro" id="IPR019756">
    <property type="entry name" value="Pept_S26A_signal_pept_1_Ser-AS"/>
</dbReference>
<dbReference type="Pfam" id="PF10502">
    <property type="entry name" value="Peptidase_S26"/>
    <property type="match status" value="2"/>
</dbReference>
<dbReference type="InterPro" id="IPR019758">
    <property type="entry name" value="Pept_S26A_signal_pept_1_CS"/>
</dbReference>
<evidence type="ECO:0000259" key="13">
    <source>
        <dbReference type="Pfam" id="PF10502"/>
    </source>
</evidence>
<dbReference type="GO" id="GO:0006627">
    <property type="term" value="P:protein processing involved in protein targeting to mitochondrion"/>
    <property type="evidence" value="ECO:0007669"/>
    <property type="project" value="InterPro"/>
</dbReference>
<keyword evidence="8 11" id="KW-0496">Mitochondrion</keyword>
<dbReference type="GO" id="GO:0004252">
    <property type="term" value="F:serine-type endopeptidase activity"/>
    <property type="evidence" value="ECO:0007669"/>
    <property type="project" value="InterPro"/>
</dbReference>
<reference evidence="14 15" key="1">
    <citation type="journal article" date="2009" name="Nature">
        <title>Evolution of pathogenicity and sexual reproduction in eight Candida genomes.</title>
        <authorList>
            <person name="Butler G."/>
            <person name="Rasmussen M.D."/>
            <person name="Lin M.F."/>
            <person name="Santos M.A."/>
            <person name="Sakthikumar S."/>
            <person name="Munro C.A."/>
            <person name="Rheinbay E."/>
            <person name="Grabherr M."/>
            <person name="Forche A."/>
            <person name="Reedy J.L."/>
            <person name="Agrafioti I."/>
            <person name="Arnaud M.B."/>
            <person name="Bates S."/>
            <person name="Brown A.J."/>
            <person name="Brunke S."/>
            <person name="Costanzo M.C."/>
            <person name="Fitzpatrick D.A."/>
            <person name="de Groot P.W."/>
            <person name="Harris D."/>
            <person name="Hoyer L.L."/>
            <person name="Hube B."/>
            <person name="Klis F.M."/>
            <person name="Kodira C."/>
            <person name="Lennard N."/>
            <person name="Logue M.E."/>
            <person name="Martin R."/>
            <person name="Neiman A.M."/>
            <person name="Nikolaou E."/>
            <person name="Quail M.A."/>
            <person name="Quinn J."/>
            <person name="Santos M.C."/>
            <person name="Schmitzberger F.F."/>
            <person name="Sherlock G."/>
            <person name="Shah P."/>
            <person name="Silverstein K.A."/>
            <person name="Skrzypek M.S."/>
            <person name="Soll D."/>
            <person name="Staggs R."/>
            <person name="Stansfield I."/>
            <person name="Stumpf M.P."/>
            <person name="Sudbery P.E."/>
            <person name="Srikantha T."/>
            <person name="Zeng Q."/>
            <person name="Berman J."/>
            <person name="Berriman M."/>
            <person name="Heitman J."/>
            <person name="Gow N.A."/>
            <person name="Lorenz M.C."/>
            <person name="Birren B.W."/>
            <person name="Kellis M."/>
            <person name="Cuomo C.A."/>
        </authorList>
    </citation>
    <scope>NUCLEOTIDE SEQUENCE [LARGE SCALE GENOMIC DNA]</scope>
    <source>
        <strain evidence="15">ATCC 11503 / BCRC 21390 / CBS 2605 / JCM 1781 / NBRC 1676 / NRRL YB-4239</strain>
    </source>
</reference>
<dbReference type="NCBIfam" id="TIGR02227">
    <property type="entry name" value="sigpep_I_bact"/>
    <property type="match status" value="1"/>
</dbReference>
<sequence>MPLSQSIKTSLLTLSWLPVLYTFTSHVYQPYQISGMSMTPTFNPGTTTKSKDIVLVQKYNIKTEATSSTLNSSSIQHGDIIMFRSPMDPERLLTKRVIGVNGDTVQPRKKSYPKKEVKIPRGHFWVEGDNAMHSIDSNEFGPISRGLVVGKVVFVLWPPSRFGTELNHV</sequence>
<keyword evidence="3 11" id="KW-0645">Protease</keyword>
<evidence type="ECO:0000256" key="8">
    <source>
        <dbReference type="ARBA" id="ARBA00023128"/>
    </source>
</evidence>
<dbReference type="HOGENOM" id="CLU_028723_4_1_1"/>
<dbReference type="PRINTS" id="PR00727">
    <property type="entry name" value="LEADERPTASE"/>
</dbReference>
<dbReference type="CDD" id="cd06530">
    <property type="entry name" value="S26_SPase_I"/>
    <property type="match status" value="1"/>
</dbReference>
<feature type="domain" description="Peptidase S26" evidence="13">
    <location>
        <begin position="12"/>
        <end position="109"/>
    </location>
</feature>
<feature type="domain" description="Peptidase S26" evidence="13">
    <location>
        <begin position="114"/>
        <end position="157"/>
    </location>
</feature>
<dbReference type="PROSITE" id="PS00761">
    <property type="entry name" value="SPASE_I_3"/>
    <property type="match status" value="1"/>
</dbReference>
<feature type="active site" evidence="10">
    <location>
        <position position="95"/>
    </location>
</feature>
<name>A5E3C8_LODEL</name>
<evidence type="ECO:0000256" key="11">
    <source>
        <dbReference type="RuleBase" id="RU362041"/>
    </source>
</evidence>
<dbReference type="PANTHER" id="PTHR46041:SF2">
    <property type="entry name" value="MITOCHONDRIAL INNER MEMBRANE PROTEASE SUBUNIT 2"/>
    <property type="match status" value="1"/>
</dbReference>
<keyword evidence="12" id="KW-0732">Signal</keyword>
<keyword evidence="5 11" id="KW-0999">Mitochondrion inner membrane</keyword>
<keyword evidence="15" id="KW-1185">Reference proteome</keyword>
<dbReference type="InterPro" id="IPR019533">
    <property type="entry name" value="Peptidase_S26"/>
</dbReference>
<feature type="signal peptide" evidence="12">
    <location>
        <begin position="1"/>
        <end position="22"/>
    </location>
</feature>
<gene>
    <name evidence="14" type="ORF">LELG_04115</name>
</gene>
<dbReference type="SUPFAM" id="SSF51306">
    <property type="entry name" value="LexA/Signal peptidase"/>
    <property type="match status" value="1"/>
</dbReference>
<evidence type="ECO:0000256" key="5">
    <source>
        <dbReference type="ARBA" id="ARBA00022792"/>
    </source>
</evidence>
<dbReference type="EMBL" id="CH981528">
    <property type="protein sequence ID" value="EDK45936.1"/>
    <property type="molecule type" value="Genomic_DNA"/>
</dbReference>
<organism evidence="14 15">
    <name type="scientific">Lodderomyces elongisporus (strain ATCC 11503 / CBS 2605 / JCM 1781 / NBRC 1676 / NRRL YB-4239)</name>
    <name type="common">Yeast</name>
    <name type="synonym">Saccharomyces elongisporus</name>
    <dbReference type="NCBI Taxonomy" id="379508"/>
    <lineage>
        <taxon>Eukaryota</taxon>
        <taxon>Fungi</taxon>
        <taxon>Dikarya</taxon>
        <taxon>Ascomycota</taxon>
        <taxon>Saccharomycotina</taxon>
        <taxon>Pichiomycetes</taxon>
        <taxon>Debaryomycetaceae</taxon>
        <taxon>Candida/Lodderomyces clade</taxon>
        <taxon>Lodderomyces</taxon>
    </lineage>
</organism>
<evidence type="ECO:0000256" key="6">
    <source>
        <dbReference type="ARBA" id="ARBA00022801"/>
    </source>
</evidence>
<evidence type="ECO:0000256" key="4">
    <source>
        <dbReference type="ARBA" id="ARBA00022692"/>
    </source>
</evidence>
<dbReference type="FunCoup" id="A5E3C8">
    <property type="interactions" value="345"/>
</dbReference>
<dbReference type="OMA" id="WIPVIAW"/>
<dbReference type="Proteomes" id="UP000001996">
    <property type="component" value="Unassembled WGS sequence"/>
</dbReference>
<dbReference type="EC" id="3.4.21.-" evidence="11"/>
<comment type="subcellular location">
    <subcellularLocation>
        <location evidence="1">Mitochondrion inner membrane</location>
        <topology evidence="1">Single-pass membrane protein</topology>
    </subcellularLocation>
</comment>
<dbReference type="FunFam" id="2.10.109.10:FF:000005">
    <property type="entry name" value="Mitochondrial inner membrane protease subunit"/>
    <property type="match status" value="1"/>
</dbReference>
<keyword evidence="9" id="KW-0472">Membrane</keyword>
<evidence type="ECO:0000256" key="9">
    <source>
        <dbReference type="ARBA" id="ARBA00023136"/>
    </source>
</evidence>
<dbReference type="GO" id="GO:0042720">
    <property type="term" value="C:mitochondrial inner membrane peptidase complex"/>
    <property type="evidence" value="ECO:0007669"/>
    <property type="project" value="InterPro"/>
</dbReference>
<dbReference type="Gene3D" id="2.10.109.10">
    <property type="entry name" value="Umud Fragment, subunit A"/>
    <property type="match status" value="1"/>
</dbReference>
<dbReference type="AlphaFoldDB" id="A5E3C8"/>
<evidence type="ECO:0000256" key="1">
    <source>
        <dbReference type="ARBA" id="ARBA00004434"/>
    </source>
</evidence>
<evidence type="ECO:0000256" key="3">
    <source>
        <dbReference type="ARBA" id="ARBA00022670"/>
    </source>
</evidence>
<dbReference type="OrthoDB" id="9996127at2759"/>
<protein>
    <recommendedName>
        <fullName evidence="11">Mitochondrial inner membrane protease subunit</fullName>
        <ecNumber evidence="11">3.4.21.-</ecNumber>
    </recommendedName>
</protein>
<comment type="similarity">
    <text evidence="2">Belongs to the peptidase S26 family. IMP2 subfamily.</text>
</comment>
<keyword evidence="7" id="KW-1133">Transmembrane helix</keyword>